<dbReference type="RefSeq" id="WP_343856260.1">
    <property type="nucleotide sequence ID" value="NZ_BAAAFD010000001.1"/>
</dbReference>
<comment type="caution">
    <text evidence="2">The sequence shown here is derived from an EMBL/GenBank/DDBJ whole genome shotgun (WGS) entry which is preliminary data.</text>
</comment>
<protein>
    <submittedName>
        <fullName evidence="2">Uncharacterized protein</fullName>
    </submittedName>
</protein>
<evidence type="ECO:0000313" key="2">
    <source>
        <dbReference type="EMBL" id="GAA0853200.1"/>
    </source>
</evidence>
<dbReference type="EMBL" id="BAAAFD010000001">
    <property type="protein sequence ID" value="GAA0853200.1"/>
    <property type="molecule type" value="Genomic_DNA"/>
</dbReference>
<evidence type="ECO:0000313" key="3">
    <source>
        <dbReference type="Proteomes" id="UP001500359"/>
    </source>
</evidence>
<evidence type="ECO:0000256" key="1">
    <source>
        <dbReference type="SAM" id="SignalP"/>
    </source>
</evidence>
<organism evidence="2 3">
    <name type="scientific">Aliiglaciecola litoralis</name>
    <dbReference type="NCBI Taxonomy" id="582857"/>
    <lineage>
        <taxon>Bacteria</taxon>
        <taxon>Pseudomonadati</taxon>
        <taxon>Pseudomonadota</taxon>
        <taxon>Gammaproteobacteria</taxon>
        <taxon>Alteromonadales</taxon>
        <taxon>Alteromonadaceae</taxon>
        <taxon>Aliiglaciecola</taxon>
    </lineage>
</organism>
<sequence>MKSITKLMCLIVFSLPFLVHAGYTQPAPVIIDLDNNIAYGDMMTARWTKGDDTFIGCGIRHYQGGFVFGFCQAQDDDGELAYCQTQDAVLLESMKSMADNSFITYSWNDDGECTRIGFSNQSFYINKDNPSFANKNKNKNP</sequence>
<accession>A0ABN1LD41</accession>
<proteinExistence type="predicted"/>
<keyword evidence="1" id="KW-0732">Signal</keyword>
<feature type="chain" id="PRO_5045902977" evidence="1">
    <location>
        <begin position="22"/>
        <end position="141"/>
    </location>
</feature>
<dbReference type="Proteomes" id="UP001500359">
    <property type="component" value="Unassembled WGS sequence"/>
</dbReference>
<name>A0ABN1LD41_9ALTE</name>
<reference evidence="2 3" key="1">
    <citation type="journal article" date="2019" name="Int. J. Syst. Evol. Microbiol.">
        <title>The Global Catalogue of Microorganisms (GCM) 10K type strain sequencing project: providing services to taxonomists for standard genome sequencing and annotation.</title>
        <authorList>
            <consortium name="The Broad Institute Genomics Platform"/>
            <consortium name="The Broad Institute Genome Sequencing Center for Infectious Disease"/>
            <person name="Wu L."/>
            <person name="Ma J."/>
        </authorList>
    </citation>
    <scope>NUCLEOTIDE SEQUENCE [LARGE SCALE GENOMIC DNA]</scope>
    <source>
        <strain evidence="2 3">JCM 15896</strain>
    </source>
</reference>
<keyword evidence="3" id="KW-1185">Reference proteome</keyword>
<feature type="signal peptide" evidence="1">
    <location>
        <begin position="1"/>
        <end position="21"/>
    </location>
</feature>
<gene>
    <name evidence="2" type="ORF">GCM10009114_05390</name>
</gene>